<dbReference type="PROSITE" id="PS51819">
    <property type="entry name" value="VOC"/>
    <property type="match status" value="1"/>
</dbReference>
<dbReference type="RefSeq" id="XP_002683444.1">
    <property type="nucleotide sequence ID" value="XM_002683398.1"/>
</dbReference>
<dbReference type="Pfam" id="PF00903">
    <property type="entry name" value="Glyoxalase"/>
    <property type="match status" value="1"/>
</dbReference>
<sequence>MSKKIASLKNVMLLIKDVPKSVKFYSEGLGMTVNHSTEHWAELQSGHMKVCLNKVEGEASSTTGYSPFLCFDVNEMDKTIYKLLEMGAILDGPIKYPSHGKVAALRSPDGHMIGLFEENQSN</sequence>
<dbReference type="InterPro" id="IPR037523">
    <property type="entry name" value="VOC_core"/>
</dbReference>
<keyword evidence="3" id="KW-1185">Reference proteome</keyword>
<dbReference type="InParanoid" id="D2UXX0"/>
<dbReference type="OrthoDB" id="10267381at2759"/>
<dbReference type="InterPro" id="IPR052164">
    <property type="entry name" value="Anthracycline_SecMetBiosynth"/>
</dbReference>
<dbReference type="eggNOG" id="ENOG502RZ76">
    <property type="taxonomic scope" value="Eukaryota"/>
</dbReference>
<gene>
    <name evidence="2" type="ORF">NAEGRDRAFT_29304</name>
</gene>
<dbReference type="VEuPathDB" id="AmoebaDB:NAEGRDRAFT_29304"/>
<dbReference type="AlphaFoldDB" id="D2UXX0"/>
<dbReference type="Proteomes" id="UP000006671">
    <property type="component" value="Unassembled WGS sequence"/>
</dbReference>
<dbReference type="EMBL" id="GG738845">
    <property type="protein sequence ID" value="EFC50700.1"/>
    <property type="molecule type" value="Genomic_DNA"/>
</dbReference>
<protein>
    <submittedName>
        <fullName evidence="2">Predicted protein</fullName>
    </submittedName>
</protein>
<name>D2UXX0_NAEGR</name>
<organism evidence="3">
    <name type="scientific">Naegleria gruberi</name>
    <name type="common">Amoeba</name>
    <dbReference type="NCBI Taxonomy" id="5762"/>
    <lineage>
        <taxon>Eukaryota</taxon>
        <taxon>Discoba</taxon>
        <taxon>Heterolobosea</taxon>
        <taxon>Tetramitia</taxon>
        <taxon>Eutetramitia</taxon>
        <taxon>Vahlkampfiidae</taxon>
        <taxon>Naegleria</taxon>
    </lineage>
</organism>
<dbReference type="InterPro" id="IPR004360">
    <property type="entry name" value="Glyas_Fos-R_dOase_dom"/>
</dbReference>
<dbReference type="Gene3D" id="3.10.180.10">
    <property type="entry name" value="2,3-Dihydroxybiphenyl 1,2-Dioxygenase, domain 1"/>
    <property type="match status" value="1"/>
</dbReference>
<accession>D2UXX0</accession>
<dbReference type="OMA" id="FKHVMLM"/>
<dbReference type="GeneID" id="8863925"/>
<reference evidence="2 3" key="1">
    <citation type="journal article" date="2010" name="Cell">
        <title>The genome of Naegleria gruberi illuminates early eukaryotic versatility.</title>
        <authorList>
            <person name="Fritz-Laylin L.K."/>
            <person name="Prochnik S.E."/>
            <person name="Ginger M.L."/>
            <person name="Dacks J.B."/>
            <person name="Carpenter M.L."/>
            <person name="Field M.C."/>
            <person name="Kuo A."/>
            <person name="Paredez A."/>
            <person name="Chapman J."/>
            <person name="Pham J."/>
            <person name="Shu S."/>
            <person name="Neupane R."/>
            <person name="Cipriano M."/>
            <person name="Mancuso J."/>
            <person name="Tu H."/>
            <person name="Salamov A."/>
            <person name="Lindquist E."/>
            <person name="Shapiro H."/>
            <person name="Lucas S."/>
            <person name="Grigoriev I.V."/>
            <person name="Cande W.Z."/>
            <person name="Fulton C."/>
            <person name="Rokhsar D.S."/>
            <person name="Dawson S.C."/>
        </authorList>
    </citation>
    <scope>NUCLEOTIDE SEQUENCE [LARGE SCALE GENOMIC DNA]</scope>
    <source>
        <strain evidence="2 3">NEG-M</strain>
    </source>
</reference>
<dbReference type="PANTHER" id="PTHR33993">
    <property type="entry name" value="GLYOXALASE-RELATED"/>
    <property type="match status" value="1"/>
</dbReference>
<dbReference type="InterPro" id="IPR029068">
    <property type="entry name" value="Glyas_Bleomycin-R_OHBP_Dase"/>
</dbReference>
<proteinExistence type="predicted"/>
<dbReference type="SUPFAM" id="SSF54593">
    <property type="entry name" value="Glyoxalase/Bleomycin resistance protein/Dihydroxybiphenyl dioxygenase"/>
    <property type="match status" value="1"/>
</dbReference>
<evidence type="ECO:0000259" key="1">
    <source>
        <dbReference type="PROSITE" id="PS51819"/>
    </source>
</evidence>
<feature type="domain" description="VOC" evidence="1">
    <location>
        <begin position="7"/>
        <end position="118"/>
    </location>
</feature>
<dbReference type="KEGG" id="ngr:NAEGRDRAFT_29304"/>
<evidence type="ECO:0000313" key="3">
    <source>
        <dbReference type="Proteomes" id="UP000006671"/>
    </source>
</evidence>
<evidence type="ECO:0000313" key="2">
    <source>
        <dbReference type="EMBL" id="EFC50700.1"/>
    </source>
</evidence>
<dbReference type="PANTHER" id="PTHR33993:SF14">
    <property type="entry name" value="GB|AAF24581.1"/>
    <property type="match status" value="1"/>
</dbReference>